<organism evidence="11 12">
    <name type="scientific">endosymbiont of Galathealinum brachiosum</name>
    <dbReference type="NCBI Taxonomy" id="2200906"/>
    <lineage>
        <taxon>Bacteria</taxon>
        <taxon>Pseudomonadati</taxon>
        <taxon>Pseudomonadota</taxon>
        <taxon>Gammaproteobacteria</taxon>
        <taxon>sulfur-oxidizing symbionts</taxon>
    </lineage>
</organism>
<dbReference type="Gene3D" id="3.30.300.30">
    <property type="match status" value="1"/>
</dbReference>
<dbReference type="Gene3D" id="2.30.38.10">
    <property type="entry name" value="Luciferase, Domain 3"/>
    <property type="match status" value="1"/>
</dbReference>
<evidence type="ECO:0000256" key="7">
    <source>
        <dbReference type="ARBA" id="ARBA00039545"/>
    </source>
</evidence>
<dbReference type="FunFam" id="3.30.300.30:FF:000008">
    <property type="entry name" value="2,3-dihydroxybenzoate-AMP ligase"/>
    <property type="match status" value="1"/>
</dbReference>
<dbReference type="AlphaFoldDB" id="A0A370DDI4"/>
<dbReference type="SUPFAM" id="SSF56801">
    <property type="entry name" value="Acetyl-CoA synthetase-like"/>
    <property type="match status" value="1"/>
</dbReference>
<dbReference type="Pfam" id="PF00501">
    <property type="entry name" value="AMP-binding"/>
    <property type="match status" value="1"/>
</dbReference>
<keyword evidence="4 11" id="KW-0436">Ligase</keyword>
<evidence type="ECO:0000256" key="3">
    <source>
        <dbReference type="ARBA" id="ARBA00006432"/>
    </source>
</evidence>
<name>A0A370DDI4_9GAMM</name>
<gene>
    <name evidence="11" type="ORF">DIZ80_09130</name>
</gene>
<feature type="domain" description="AMP-dependent synthetase/ligase" evidence="9">
    <location>
        <begin position="29"/>
        <end position="419"/>
    </location>
</feature>
<dbReference type="Gene3D" id="3.40.50.980">
    <property type="match status" value="2"/>
</dbReference>
<reference evidence="11 12" key="1">
    <citation type="journal article" date="2018" name="ISME J.">
        <title>Endosymbiont genomes yield clues of tubeworm success.</title>
        <authorList>
            <person name="Li Y."/>
            <person name="Liles M.R."/>
            <person name="Halanych K.M."/>
        </authorList>
    </citation>
    <scope>NUCLEOTIDE SEQUENCE [LARGE SCALE GENOMIC DNA]</scope>
    <source>
        <strain evidence="11">A1464</strain>
    </source>
</reference>
<dbReference type="InterPro" id="IPR000873">
    <property type="entry name" value="AMP-dep_synth/lig_dom"/>
</dbReference>
<sequence>MTHAWYSSYPEGVPHEADLTAYDSLVDVFEQACTEYSNNPCFCNYGKTITYQELENDTRKLASFLQNQLAMNKGDKIAIMMPNLLQNPISIFASLRAGLTVVNTNPLYTGKELQHQLCDSGATTIIVLENFASTLQQVIKDTPIKNVIVTRMGDKLDFPKSAIINLVVKHVKKMVPSFNLPGSYDFKQCLSQGDASKYTRPTLNQQDFAFLQYTGGTTGVAKGAILTHGNMVGNLQQVSAWIEPYIIKGKEHIITALPLYHIFSLLANCMFFMKMGGLNHLITNPRDMKNFVKELKGVKFTALTGVNTLFNGLLNTPGFSDIDFSSFKMALGGGMAVQKSVAEEWQKVTGQTLLEAYGLTETSPAVCINPMTLKSYNGKIGLPMPSTDVSIQDDDNNILPTGEHGEICIKGPQVTQGYYKRPEETALVFDDDGWFHSGDIGFMDEQGFFQIVDRKKDMIIVSGFNVYPNEIEDVIASHHDIIEVGVIGMPDEKCGESVMAIVVCKNTQITEHDIRTHCELSLTRYKIPKRIEFVDEVPKTNVGKILRRELRDMYLSS</sequence>
<protein>
    <recommendedName>
        <fullName evidence="7">Long-chain-fatty-acid--CoA ligase</fullName>
        <ecNumber evidence="6">6.2.1.3</ecNumber>
    </recommendedName>
    <alternativeName>
        <fullName evidence="8">Long-chain acyl-CoA synthetase</fullName>
    </alternativeName>
</protein>
<dbReference type="PANTHER" id="PTHR43767">
    <property type="entry name" value="LONG-CHAIN-FATTY-ACID--COA LIGASE"/>
    <property type="match status" value="1"/>
</dbReference>
<dbReference type="InterPro" id="IPR020845">
    <property type="entry name" value="AMP-binding_CS"/>
</dbReference>
<dbReference type="InterPro" id="IPR045851">
    <property type="entry name" value="AMP-bd_C_sf"/>
</dbReference>
<dbReference type="GO" id="GO:0016020">
    <property type="term" value="C:membrane"/>
    <property type="evidence" value="ECO:0007669"/>
    <property type="project" value="UniProtKB-SubCell"/>
</dbReference>
<proteinExistence type="inferred from homology"/>
<dbReference type="Pfam" id="PF13193">
    <property type="entry name" value="AMP-binding_C"/>
    <property type="match status" value="1"/>
</dbReference>
<dbReference type="FunFam" id="3.40.50.12780:FF:000003">
    <property type="entry name" value="Long-chain-fatty-acid--CoA ligase FadD"/>
    <property type="match status" value="1"/>
</dbReference>
<dbReference type="EC" id="6.2.1.3" evidence="6"/>
<keyword evidence="5" id="KW-0472">Membrane</keyword>
<dbReference type="Proteomes" id="UP000254266">
    <property type="component" value="Unassembled WGS sequence"/>
</dbReference>
<dbReference type="PROSITE" id="PS00455">
    <property type="entry name" value="AMP_BINDING"/>
    <property type="match status" value="1"/>
</dbReference>
<comment type="similarity">
    <text evidence="3">Belongs to the ATP-dependent AMP-binding enzyme family.</text>
</comment>
<dbReference type="PANTHER" id="PTHR43767:SF8">
    <property type="entry name" value="LONG-CHAIN-FATTY-ACID--COA LIGASE"/>
    <property type="match status" value="1"/>
</dbReference>
<evidence type="ECO:0000256" key="5">
    <source>
        <dbReference type="ARBA" id="ARBA00023136"/>
    </source>
</evidence>
<feature type="domain" description="AMP-binding enzyme C-terminal" evidence="10">
    <location>
        <begin position="470"/>
        <end position="544"/>
    </location>
</feature>
<dbReference type="CDD" id="cd05936">
    <property type="entry name" value="FC-FACS_FadD_like"/>
    <property type="match status" value="1"/>
</dbReference>
<comment type="subcellular location">
    <subcellularLocation>
        <location evidence="1">Membrane</location>
        <topology evidence="1">Peripheral membrane protein</topology>
    </subcellularLocation>
</comment>
<dbReference type="EMBL" id="QFXC01000011">
    <property type="protein sequence ID" value="RDH82444.1"/>
    <property type="molecule type" value="Genomic_DNA"/>
</dbReference>
<evidence type="ECO:0000259" key="10">
    <source>
        <dbReference type="Pfam" id="PF13193"/>
    </source>
</evidence>
<comment type="caution">
    <text evidence="11">The sequence shown here is derived from an EMBL/GenBank/DDBJ whole genome shotgun (WGS) entry which is preliminary data.</text>
</comment>
<evidence type="ECO:0000256" key="1">
    <source>
        <dbReference type="ARBA" id="ARBA00004170"/>
    </source>
</evidence>
<evidence type="ECO:0000256" key="8">
    <source>
        <dbReference type="ARBA" id="ARBA00042773"/>
    </source>
</evidence>
<comment type="pathway">
    <text evidence="2">Lipid metabolism; fatty acid beta-oxidation.</text>
</comment>
<dbReference type="InterPro" id="IPR025110">
    <property type="entry name" value="AMP-bd_C"/>
</dbReference>
<evidence type="ECO:0000256" key="2">
    <source>
        <dbReference type="ARBA" id="ARBA00005005"/>
    </source>
</evidence>
<dbReference type="InterPro" id="IPR050237">
    <property type="entry name" value="ATP-dep_AMP-bd_enzyme"/>
</dbReference>
<evidence type="ECO:0000259" key="9">
    <source>
        <dbReference type="Pfam" id="PF00501"/>
    </source>
</evidence>
<evidence type="ECO:0000313" key="12">
    <source>
        <dbReference type="Proteomes" id="UP000254266"/>
    </source>
</evidence>
<evidence type="ECO:0000256" key="6">
    <source>
        <dbReference type="ARBA" id="ARBA00026121"/>
    </source>
</evidence>
<evidence type="ECO:0000256" key="4">
    <source>
        <dbReference type="ARBA" id="ARBA00022598"/>
    </source>
</evidence>
<accession>A0A370DDI4</accession>
<dbReference type="GO" id="GO:0004467">
    <property type="term" value="F:long-chain fatty acid-CoA ligase activity"/>
    <property type="evidence" value="ECO:0007669"/>
    <property type="project" value="UniProtKB-EC"/>
</dbReference>
<evidence type="ECO:0000313" key="11">
    <source>
        <dbReference type="EMBL" id="RDH82444.1"/>
    </source>
</evidence>
<keyword evidence="12" id="KW-1185">Reference proteome</keyword>